<name>A0A2D0NB08_FLAN2</name>
<evidence type="ECO:0000313" key="12">
    <source>
        <dbReference type="Proteomes" id="UP000223913"/>
    </source>
</evidence>
<keyword evidence="4" id="KW-0479">Metal-binding</keyword>
<dbReference type="InterPro" id="IPR049509">
    <property type="entry name" value="DyP_N"/>
</dbReference>
<dbReference type="InterPro" id="IPR006314">
    <property type="entry name" value="Dyp_peroxidase"/>
</dbReference>
<gene>
    <name evidence="11" type="ORF">CRP01_14585</name>
</gene>
<dbReference type="PANTHER" id="PTHR30521:SF4">
    <property type="entry name" value="DEFERROCHELATASE"/>
    <property type="match status" value="1"/>
</dbReference>
<evidence type="ECO:0000256" key="8">
    <source>
        <dbReference type="ARBA" id="ARBA00025737"/>
    </source>
</evidence>
<dbReference type="GO" id="GO:0004601">
    <property type="term" value="F:peroxidase activity"/>
    <property type="evidence" value="ECO:0007669"/>
    <property type="project" value="UniProtKB-KW"/>
</dbReference>
<dbReference type="GO" id="GO:0005829">
    <property type="term" value="C:cytosol"/>
    <property type="evidence" value="ECO:0007669"/>
    <property type="project" value="TreeGrafter"/>
</dbReference>
<reference evidence="11 12" key="1">
    <citation type="submission" date="2017-10" db="EMBL/GenBank/DDBJ databases">
        <title>The draft genome sequence of Lewinella nigricans NBRC 102662.</title>
        <authorList>
            <person name="Wang K."/>
        </authorList>
    </citation>
    <scope>NUCLEOTIDE SEQUENCE [LARGE SCALE GENOMIC DNA]</scope>
    <source>
        <strain evidence="11 12">NBRC 102662</strain>
    </source>
</reference>
<keyword evidence="12" id="KW-1185">Reference proteome</keyword>
<keyword evidence="7" id="KW-0408">Iron</keyword>
<keyword evidence="2" id="KW-0575">Peroxidase</keyword>
<evidence type="ECO:0000256" key="3">
    <source>
        <dbReference type="ARBA" id="ARBA00022617"/>
    </source>
</evidence>
<proteinExistence type="inferred from homology"/>
<evidence type="ECO:0000256" key="4">
    <source>
        <dbReference type="ARBA" id="ARBA00022723"/>
    </source>
</evidence>
<dbReference type="Pfam" id="PF20628">
    <property type="entry name" value="Dyp_perox_C"/>
    <property type="match status" value="2"/>
</dbReference>
<dbReference type="Proteomes" id="UP000223913">
    <property type="component" value="Unassembled WGS sequence"/>
</dbReference>
<dbReference type="NCBIfam" id="TIGR01413">
    <property type="entry name" value="Dyp_perox_fam"/>
    <property type="match status" value="1"/>
</dbReference>
<feature type="domain" description="Dyp-type peroxidase C-terminal" evidence="9">
    <location>
        <begin position="196"/>
        <end position="249"/>
    </location>
</feature>
<evidence type="ECO:0000256" key="6">
    <source>
        <dbReference type="ARBA" id="ARBA00023002"/>
    </source>
</evidence>
<evidence type="ECO:0000256" key="7">
    <source>
        <dbReference type="ARBA" id="ARBA00023004"/>
    </source>
</evidence>
<dbReference type="PANTHER" id="PTHR30521">
    <property type="entry name" value="DEFERROCHELATASE/PEROXIDASE"/>
    <property type="match status" value="1"/>
</dbReference>
<dbReference type="GO" id="GO:0046872">
    <property type="term" value="F:metal ion binding"/>
    <property type="evidence" value="ECO:0007669"/>
    <property type="project" value="UniProtKB-KW"/>
</dbReference>
<dbReference type="InterPro" id="IPR011008">
    <property type="entry name" value="Dimeric_a/b-barrel"/>
</dbReference>
<evidence type="ECO:0008006" key="13">
    <source>
        <dbReference type="Google" id="ProtNLM"/>
    </source>
</evidence>
<feature type="domain" description="DyP dimeric alpha+beta barrel" evidence="10">
    <location>
        <begin position="12"/>
        <end position="163"/>
    </location>
</feature>
<comment type="cofactor">
    <cofactor evidence="1">
        <name>heme b</name>
        <dbReference type="ChEBI" id="CHEBI:60344"/>
    </cofactor>
</comment>
<dbReference type="AlphaFoldDB" id="A0A2D0NB08"/>
<comment type="caution">
    <text evidence="11">The sequence shown here is derived from an EMBL/GenBank/DDBJ whole genome shotgun (WGS) entry which is preliminary data.</text>
</comment>
<dbReference type="RefSeq" id="WP_099150792.1">
    <property type="nucleotide sequence ID" value="NZ_PDUD01000020.1"/>
</dbReference>
<evidence type="ECO:0000259" key="9">
    <source>
        <dbReference type="Pfam" id="PF20628"/>
    </source>
</evidence>
<keyword evidence="6" id="KW-0560">Oxidoreductase</keyword>
<evidence type="ECO:0000256" key="5">
    <source>
        <dbReference type="ARBA" id="ARBA00022729"/>
    </source>
</evidence>
<organism evidence="11 12">
    <name type="scientific">Flavilitoribacter nigricans (strain ATCC 23147 / DSM 23189 / NBRC 102662 / NCIMB 1420 / SS-2)</name>
    <name type="common">Lewinella nigricans</name>
    <dbReference type="NCBI Taxonomy" id="1122177"/>
    <lineage>
        <taxon>Bacteria</taxon>
        <taxon>Pseudomonadati</taxon>
        <taxon>Bacteroidota</taxon>
        <taxon>Saprospiria</taxon>
        <taxon>Saprospirales</taxon>
        <taxon>Lewinellaceae</taxon>
        <taxon>Flavilitoribacter</taxon>
    </lineage>
</organism>
<evidence type="ECO:0000256" key="2">
    <source>
        <dbReference type="ARBA" id="ARBA00022559"/>
    </source>
</evidence>
<accession>A0A2D0NB08</accession>
<sequence>MPTKLERIKPFIQANILKGHGRNFANFIFLRFKDKAVREIRKKIRDLAESGITSSKIQEDRASQYKKTRTVNLDKTESKSIGQDSTVSFMLTALGFEQLELTSQLPKDEAFRQGMKGRKSILKDNHRYWDGYPLAERFFGEISALIMVANDAQDILERETGKLISDWSPYLAARPFVEKGAHLKKQFPGSDQAIPTDVFGFADGLSQPDVSTLENAREVVLHEETTKGQYGSFLVFRKFQQHLDRFDRLVSRLVEELNPSVPYPREFIEAQIMGRFKNGTPLNLSEKALPASHNWKDVDFDYQLDRLGLKCPFHAHVRKMNPRSGEFNQLKRRIIRRSIAYDHGPFDRQQRFGGRGLFFIAYQKSIAGQFEYLHELGNDTTTRTDDGREIPAGPDLIVNYQKNVNPNAGIPPRWNRDWGNDASAAEAHPASLRDAIDLRGGAYFYVPSLPFLRNL</sequence>
<dbReference type="SUPFAM" id="SSF54909">
    <property type="entry name" value="Dimeric alpha+beta barrel"/>
    <property type="match status" value="1"/>
</dbReference>
<dbReference type="Pfam" id="PF21105">
    <property type="entry name" value="DyP_N"/>
    <property type="match status" value="1"/>
</dbReference>
<dbReference type="PROSITE" id="PS51404">
    <property type="entry name" value="DYP_PEROXIDASE"/>
    <property type="match status" value="1"/>
</dbReference>
<evidence type="ECO:0000256" key="1">
    <source>
        <dbReference type="ARBA" id="ARBA00001970"/>
    </source>
</evidence>
<evidence type="ECO:0000313" key="11">
    <source>
        <dbReference type="EMBL" id="PHN05701.1"/>
    </source>
</evidence>
<dbReference type="InterPro" id="IPR048328">
    <property type="entry name" value="Dyp_perox_C"/>
</dbReference>
<evidence type="ECO:0000259" key="10">
    <source>
        <dbReference type="Pfam" id="PF21105"/>
    </source>
</evidence>
<dbReference type="OrthoDB" id="9781066at2"/>
<comment type="similarity">
    <text evidence="8">Belongs to the DyP-type peroxidase family.</text>
</comment>
<keyword evidence="5" id="KW-0732">Signal</keyword>
<feature type="domain" description="Dyp-type peroxidase C-terminal" evidence="9">
    <location>
        <begin position="287"/>
        <end position="385"/>
    </location>
</feature>
<keyword evidence="3" id="KW-0349">Heme</keyword>
<protein>
    <recommendedName>
        <fullName evidence="13">Peroxidase</fullName>
    </recommendedName>
</protein>
<dbReference type="GO" id="GO:0020037">
    <property type="term" value="F:heme binding"/>
    <property type="evidence" value="ECO:0007669"/>
    <property type="project" value="InterPro"/>
</dbReference>
<dbReference type="EMBL" id="PDUD01000020">
    <property type="protein sequence ID" value="PHN05701.1"/>
    <property type="molecule type" value="Genomic_DNA"/>
</dbReference>